<keyword evidence="1" id="KW-0812">Transmembrane</keyword>
<keyword evidence="1" id="KW-0472">Membrane</keyword>
<keyword evidence="3" id="KW-1185">Reference proteome</keyword>
<comment type="caution">
    <text evidence="2">The sequence shown here is derived from an EMBL/GenBank/DDBJ whole genome shotgun (WGS) entry which is preliminary data.</text>
</comment>
<protein>
    <submittedName>
        <fullName evidence="2">Uncharacterized protein</fullName>
    </submittedName>
</protein>
<organism evidence="2 3">
    <name type="scientific">Potamilus streckersoni</name>
    <dbReference type="NCBI Taxonomy" id="2493646"/>
    <lineage>
        <taxon>Eukaryota</taxon>
        <taxon>Metazoa</taxon>
        <taxon>Spiralia</taxon>
        <taxon>Lophotrochozoa</taxon>
        <taxon>Mollusca</taxon>
        <taxon>Bivalvia</taxon>
        <taxon>Autobranchia</taxon>
        <taxon>Heteroconchia</taxon>
        <taxon>Palaeoheterodonta</taxon>
        <taxon>Unionida</taxon>
        <taxon>Unionoidea</taxon>
        <taxon>Unionidae</taxon>
        <taxon>Ambleminae</taxon>
        <taxon>Lampsilini</taxon>
        <taxon>Potamilus</taxon>
    </lineage>
</organism>
<evidence type="ECO:0000313" key="2">
    <source>
        <dbReference type="EMBL" id="KAK3591232.1"/>
    </source>
</evidence>
<evidence type="ECO:0000313" key="3">
    <source>
        <dbReference type="Proteomes" id="UP001195483"/>
    </source>
</evidence>
<feature type="transmembrane region" description="Helical" evidence="1">
    <location>
        <begin position="20"/>
        <end position="37"/>
    </location>
</feature>
<gene>
    <name evidence="2" type="ORF">CHS0354_003865</name>
</gene>
<dbReference type="EMBL" id="JAEAOA010000299">
    <property type="protein sequence ID" value="KAK3591232.1"/>
    <property type="molecule type" value="Genomic_DNA"/>
</dbReference>
<reference evidence="2" key="3">
    <citation type="submission" date="2023-05" db="EMBL/GenBank/DDBJ databases">
        <authorList>
            <person name="Smith C.H."/>
        </authorList>
    </citation>
    <scope>NUCLEOTIDE SEQUENCE</scope>
    <source>
        <strain evidence="2">CHS0354</strain>
        <tissue evidence="2">Mantle</tissue>
    </source>
</reference>
<sequence>MTISSKRSSLGHEAIECATVGVISRTMVLVAIVLLMCRKCYQNIKDIGLQAILCTPSGREEKKENCFYAAHSINAGYRWGSNNPLTDITMVANESYCECTNGPNATNSYYETDDTYDTTSDDTRSRFDISYDHVLSNTKAEYDHTHVILHVKSDVKQTCDRVTT</sequence>
<keyword evidence="1" id="KW-1133">Transmembrane helix</keyword>
<accession>A0AAE0SFR2</accession>
<evidence type="ECO:0000256" key="1">
    <source>
        <dbReference type="SAM" id="Phobius"/>
    </source>
</evidence>
<dbReference type="Proteomes" id="UP001195483">
    <property type="component" value="Unassembled WGS sequence"/>
</dbReference>
<reference evidence="2" key="1">
    <citation type="journal article" date="2021" name="Genome Biol. Evol.">
        <title>A High-Quality Reference Genome for a Parasitic Bivalve with Doubly Uniparental Inheritance (Bivalvia: Unionida).</title>
        <authorList>
            <person name="Smith C.H."/>
        </authorList>
    </citation>
    <scope>NUCLEOTIDE SEQUENCE</scope>
    <source>
        <strain evidence="2">CHS0354</strain>
    </source>
</reference>
<dbReference type="AlphaFoldDB" id="A0AAE0SFR2"/>
<reference evidence="2" key="2">
    <citation type="journal article" date="2021" name="Genome Biol. Evol.">
        <title>Developing a high-quality reference genome for a parasitic bivalve with doubly uniparental inheritance (Bivalvia: Unionida).</title>
        <authorList>
            <person name="Smith C.H."/>
        </authorList>
    </citation>
    <scope>NUCLEOTIDE SEQUENCE</scope>
    <source>
        <strain evidence="2">CHS0354</strain>
        <tissue evidence="2">Mantle</tissue>
    </source>
</reference>
<name>A0AAE0SFR2_9BIVA</name>
<proteinExistence type="predicted"/>